<evidence type="ECO:0000256" key="3">
    <source>
        <dbReference type="ARBA" id="ARBA00023157"/>
    </source>
</evidence>
<dbReference type="PATRIC" id="fig|182217.3.peg.693"/>
<dbReference type="InterPro" id="IPR050767">
    <property type="entry name" value="Sel1_AlgK"/>
</dbReference>
<dbReference type="InterPro" id="IPR006597">
    <property type="entry name" value="Sel1-like"/>
</dbReference>
<evidence type="ECO:0000256" key="4">
    <source>
        <dbReference type="ARBA" id="ARBA00023251"/>
    </source>
</evidence>
<accession>I0ELV9</accession>
<dbReference type="AlphaFoldDB" id="I0ELV9"/>
<dbReference type="GO" id="GO:0008800">
    <property type="term" value="F:beta-lactamase activity"/>
    <property type="evidence" value="ECO:0007669"/>
    <property type="project" value="UniProtKB-EC"/>
</dbReference>
<evidence type="ECO:0000256" key="1">
    <source>
        <dbReference type="ARBA" id="ARBA00001526"/>
    </source>
</evidence>
<dbReference type="EMBL" id="CP003479">
    <property type="protein sequence ID" value="AFI03928.1"/>
    <property type="molecule type" value="Genomic_DNA"/>
</dbReference>
<keyword evidence="3" id="KW-1015">Disulfide bond</keyword>
<keyword evidence="6" id="KW-1185">Reference proteome</keyword>
<dbReference type="KEGG" id="hce:HCW_03235"/>
<dbReference type="Gene3D" id="1.25.40.10">
    <property type="entry name" value="Tetratricopeptide repeat domain"/>
    <property type="match status" value="3"/>
</dbReference>
<dbReference type="SMART" id="SM00671">
    <property type="entry name" value="SEL1"/>
    <property type="match status" value="9"/>
</dbReference>
<dbReference type="SUPFAM" id="SSF81901">
    <property type="entry name" value="HCP-like"/>
    <property type="match status" value="3"/>
</dbReference>
<dbReference type="HOGENOM" id="CLU_000288_36_14_7"/>
<dbReference type="Pfam" id="PF08238">
    <property type="entry name" value="Sel1"/>
    <property type="match status" value="10"/>
</dbReference>
<dbReference type="GO" id="GO:0046677">
    <property type="term" value="P:response to antibiotic"/>
    <property type="evidence" value="ECO:0007669"/>
    <property type="project" value="UniProtKB-KW"/>
</dbReference>
<dbReference type="eggNOG" id="COG0790">
    <property type="taxonomic scope" value="Bacteria"/>
</dbReference>
<dbReference type="PANTHER" id="PTHR11102">
    <property type="entry name" value="SEL-1-LIKE PROTEIN"/>
    <property type="match status" value="1"/>
</dbReference>
<evidence type="ECO:0000313" key="6">
    <source>
        <dbReference type="Proteomes" id="UP000005010"/>
    </source>
</evidence>
<evidence type="ECO:0000256" key="2">
    <source>
        <dbReference type="ARBA" id="ARBA00012865"/>
    </source>
</evidence>
<protein>
    <recommendedName>
        <fullName evidence="2">beta-lactamase</fullName>
        <ecNumber evidence="2">3.5.2.6</ecNumber>
    </recommendedName>
</protein>
<proteinExistence type="predicted"/>
<gene>
    <name evidence="5" type="ordered locus">HCW_03235</name>
</gene>
<comment type="catalytic activity">
    <reaction evidence="1">
        <text>a beta-lactam + H2O = a substituted beta-amino acid</text>
        <dbReference type="Rhea" id="RHEA:20401"/>
        <dbReference type="ChEBI" id="CHEBI:15377"/>
        <dbReference type="ChEBI" id="CHEBI:35627"/>
        <dbReference type="ChEBI" id="CHEBI:140347"/>
        <dbReference type="EC" id="3.5.2.6"/>
    </reaction>
</comment>
<keyword evidence="4" id="KW-0046">Antibiotic resistance</keyword>
<dbReference type="InterPro" id="IPR011990">
    <property type="entry name" value="TPR-like_helical_dom_sf"/>
</dbReference>
<dbReference type="STRING" id="182217.HCW_03235"/>
<name>I0ELV9_HELC0</name>
<dbReference type="RefSeq" id="WP_014660799.1">
    <property type="nucleotide sequence ID" value="NC_017737.1"/>
</dbReference>
<evidence type="ECO:0000313" key="5">
    <source>
        <dbReference type="EMBL" id="AFI03928.1"/>
    </source>
</evidence>
<dbReference type="Proteomes" id="UP000005010">
    <property type="component" value="Chromosome"/>
</dbReference>
<organism evidence="5 6">
    <name type="scientific">Helicobacter cetorum (strain ATCC BAA-429 / MIT 00-7128)</name>
    <dbReference type="NCBI Taxonomy" id="182217"/>
    <lineage>
        <taxon>Bacteria</taxon>
        <taxon>Pseudomonadati</taxon>
        <taxon>Campylobacterota</taxon>
        <taxon>Epsilonproteobacteria</taxon>
        <taxon>Campylobacterales</taxon>
        <taxon>Helicobacteraceae</taxon>
        <taxon>Helicobacter</taxon>
    </lineage>
</organism>
<reference evidence="6" key="1">
    <citation type="submission" date="2012-04" db="EMBL/GenBank/DDBJ databases">
        <title>Complete genome sequence of Helicobacter cetorum strain MIT 00-7128.</title>
        <authorList>
            <person name="Kersulyte D."/>
            <person name="Berg D.E."/>
        </authorList>
    </citation>
    <scope>NUCLEOTIDE SEQUENCE [LARGE SCALE GENOMIC DNA]</scope>
    <source>
        <strain evidence="6">MIT 00-7128</strain>
    </source>
</reference>
<dbReference type="PANTHER" id="PTHR11102:SF160">
    <property type="entry name" value="ERAD-ASSOCIATED E3 UBIQUITIN-PROTEIN LIGASE COMPONENT HRD3"/>
    <property type="match status" value="1"/>
</dbReference>
<sequence length="543" mass="61405">MSLKAIWNAIFNSKKRDFLVHKLENALMQKDSKECIKIGIAYRDGDEVEQSLQKAHECFLKAAEMGDSEGYICLALLQCHCNNLENFDIQVINKKALEYLEKAGNMGDSLGYILLGSIYENANGVEQDCLKALDFYQKAVALKEGDGLFRIGQMYEKAYIEPTQELLDEFEIDSSDSDKNISIATQYYLIAANSMQSADACLKIAKILYDDYKALEKDNEEKALEFHGDAIEYYQKAGEYGNPKGYTELGLIYAWGDSIIEYDFEKGIKYFQKAASMGDSQAYLELGILASVGEECSIYGFDRAITYFQKAIDMGNFEGYTKMAATYGEWAYKVDDRKQASAYFDKSATYWQKVGEMGEFIGYFNAGRLYESAGAMAGKDKIKGVKINEQKAFECFLKAANMGDTKSCLKVGVAYYDGNGVEKDYTKAFEYFHEVIKKENNEKEKAKIKKVFYTTADILADAHIFLGRMYASGFGVEEDHNKAYEHFLEGAQAEVGKHQKAFAYSGIALMYHLREDDEFKALPYYQKAASLGNAYSINYLKNR</sequence>
<dbReference type="EC" id="3.5.2.6" evidence="2"/>